<evidence type="ECO:0000313" key="2">
    <source>
        <dbReference type="EMBL" id="MDQ0466547.1"/>
    </source>
</evidence>
<feature type="domain" description="Amidase" evidence="1">
    <location>
        <begin position="77"/>
        <end position="509"/>
    </location>
</feature>
<dbReference type="Gene3D" id="3.90.1300.10">
    <property type="entry name" value="Amidase signature (AS) domain"/>
    <property type="match status" value="1"/>
</dbReference>
<keyword evidence="3" id="KW-1185">Reference proteome</keyword>
<dbReference type="InterPro" id="IPR036928">
    <property type="entry name" value="AS_sf"/>
</dbReference>
<proteinExistence type="predicted"/>
<dbReference type="EMBL" id="JAUSVS010000012">
    <property type="protein sequence ID" value="MDQ0466547.1"/>
    <property type="molecule type" value="Genomic_DNA"/>
</dbReference>
<dbReference type="PROSITE" id="PS00571">
    <property type="entry name" value="AMIDASES"/>
    <property type="match status" value="1"/>
</dbReference>
<dbReference type="PANTHER" id="PTHR11895:SF76">
    <property type="entry name" value="INDOLEACETAMIDE HYDROLASE"/>
    <property type="match status" value="1"/>
</dbReference>
<accession>A0ABU0J017</accession>
<organism evidence="2 3">
    <name type="scientific">Caulobacter ginsengisoli</name>
    <dbReference type="NCBI Taxonomy" id="400775"/>
    <lineage>
        <taxon>Bacteria</taxon>
        <taxon>Pseudomonadati</taxon>
        <taxon>Pseudomonadota</taxon>
        <taxon>Alphaproteobacteria</taxon>
        <taxon>Caulobacterales</taxon>
        <taxon>Caulobacteraceae</taxon>
        <taxon>Caulobacter</taxon>
    </lineage>
</organism>
<dbReference type="InterPro" id="IPR000120">
    <property type="entry name" value="Amidase"/>
</dbReference>
<comment type="caution">
    <text evidence="2">The sequence shown here is derived from an EMBL/GenBank/DDBJ whole genome shotgun (WGS) entry which is preliminary data.</text>
</comment>
<evidence type="ECO:0000259" key="1">
    <source>
        <dbReference type="Pfam" id="PF01425"/>
    </source>
</evidence>
<dbReference type="EC" id="3.5.1.4" evidence="2"/>
<dbReference type="RefSeq" id="WP_307352659.1">
    <property type="nucleotide sequence ID" value="NZ_JAUSVS010000012.1"/>
</dbReference>
<dbReference type="InterPro" id="IPR020556">
    <property type="entry name" value="Amidase_CS"/>
</dbReference>
<dbReference type="SUPFAM" id="SSF75304">
    <property type="entry name" value="Amidase signature (AS) enzymes"/>
    <property type="match status" value="1"/>
</dbReference>
<dbReference type="GO" id="GO:0004040">
    <property type="term" value="F:amidase activity"/>
    <property type="evidence" value="ECO:0007669"/>
    <property type="project" value="UniProtKB-EC"/>
</dbReference>
<name>A0ABU0J017_9CAUL</name>
<dbReference type="PROSITE" id="PS51318">
    <property type="entry name" value="TAT"/>
    <property type="match status" value="1"/>
</dbReference>
<dbReference type="NCBIfam" id="NF005686">
    <property type="entry name" value="PRK07486.1"/>
    <property type="match status" value="1"/>
</dbReference>
<dbReference type="PANTHER" id="PTHR11895">
    <property type="entry name" value="TRANSAMIDASE"/>
    <property type="match status" value="1"/>
</dbReference>
<evidence type="ECO:0000313" key="3">
    <source>
        <dbReference type="Proteomes" id="UP001228905"/>
    </source>
</evidence>
<dbReference type="InterPro" id="IPR006311">
    <property type="entry name" value="TAT_signal"/>
</dbReference>
<sequence>MNDSALTVASPCEKEVELMHRATQNPSVEGVDRRTLLALAAAAALSTGGARAATQIPEMTAVALGRAIRGKQVSCVEVMAAYLDRIERLNPKANAIVALENRADLLRQAAEKDTQLVRGGPLGVLHGFPHAVKDLQPARGLRFTQGSPIFRDTVATFDSIPVERVRAAGAVFIGKTNTPEFGLGSNTFNPVYGATLNAYDTARTSGGSSGGAAVALALHMVPVADGSDFGGSLRNPAGWNNVYGFRTTIGRVPAVGREVWLPSMGVNGPMARNVADLALLLSVQAGFDPRAPLSMDGDGDGDRFRAPLAGDLKGKRIAWVGDFGGAVPYDPEVLDLCRRAMMTFEAIGCVVEEAIPDYPLENVWQAFIRLRQWQQGGGLLTFYNDPKTRALLKPEAVYEVEGGLKLSAYEVTASSVVRSEWTRAVAKLFERYDYLVLPTAQVFPFASDLDWPKTVAGRTMRTYHEWMQAACLITMAGCPALAVPAGFSAAGLPMGLQIVAPQHQDLACLKLAAGYEAAAPADLKRRAPALIGLG</sequence>
<gene>
    <name evidence="2" type="ORF">QO010_004342</name>
</gene>
<dbReference type="Proteomes" id="UP001228905">
    <property type="component" value="Unassembled WGS sequence"/>
</dbReference>
<protein>
    <submittedName>
        <fullName evidence="2">Amidase</fullName>
        <ecNumber evidence="2">3.5.1.4</ecNumber>
    </submittedName>
</protein>
<keyword evidence="2" id="KW-0378">Hydrolase</keyword>
<reference evidence="2 3" key="1">
    <citation type="submission" date="2023-07" db="EMBL/GenBank/DDBJ databases">
        <title>Genomic Encyclopedia of Type Strains, Phase IV (KMG-IV): sequencing the most valuable type-strain genomes for metagenomic binning, comparative biology and taxonomic classification.</title>
        <authorList>
            <person name="Goeker M."/>
        </authorList>
    </citation>
    <scope>NUCLEOTIDE SEQUENCE [LARGE SCALE GENOMIC DNA]</scope>
    <source>
        <strain evidence="2 3">DSM 18695</strain>
    </source>
</reference>
<dbReference type="InterPro" id="IPR023631">
    <property type="entry name" value="Amidase_dom"/>
</dbReference>
<dbReference type="Pfam" id="PF01425">
    <property type="entry name" value="Amidase"/>
    <property type="match status" value="1"/>
</dbReference>